<protein>
    <recommendedName>
        <fullName evidence="3">TauD/TfdA-like domain-containing protein</fullName>
    </recommendedName>
</protein>
<dbReference type="PANTHER" id="PTHR37285">
    <property type="entry name" value="SPORE WALL MATURATION PROTEIN DIT1"/>
    <property type="match status" value="1"/>
</dbReference>
<dbReference type="STRING" id="87229.A0A4Z1K677"/>
<dbReference type="PANTHER" id="PTHR37285:SF6">
    <property type="entry name" value="BIOSYNTHESIS PROTEIN, PUTATIVE (AFU_ORTHOLOGUE AFUA_5G02660)-RELATED"/>
    <property type="match status" value="1"/>
</dbReference>
<dbReference type="Proteomes" id="UP000297280">
    <property type="component" value="Unassembled WGS sequence"/>
</dbReference>
<keyword evidence="2" id="KW-1185">Reference proteome</keyword>
<sequence>MAIISSKVFGVKLVDITNDKKSRNDESVAKFEISIKFGDDVPLSNTATTKPVLKQKLQGMLPVAPAPVRALDPSISTETLPRKILRIIQSYGQNEPDPSGSLWLGMNKFDPIVQKHVADGEPIRMVLPAFPWKSVNKVDKVLGKLPDFGEELALARLNQLCNDIGEIYEHGAEVTITSDGLVYSDLVGIEDEEVFEYGAALREMAVQKGFTNIRFTRIMDLLGLNDKATVSKSEYLSLVDECRKQLMEQYLPAGFDARDELLRNQDANSTYCGYIIFLTKDLQYNTKISTDNAGEEVKRPVSGQEYRRRVKRVALDMITRGKAFAAVIESQMPNYVRLSIHRSTGLTKLSFPLIPQEDSFSKTPWHACILVTASGQFRTGHAVDLREKHELVYKNGRPYFFREKCAMWDWKDTTFEYFYPKGLIVRAERTSDDARVLSAEEEKHLEKLSKVFSPVIVKGFA</sequence>
<dbReference type="OrthoDB" id="429813at2759"/>
<dbReference type="InterPro" id="IPR007817">
    <property type="entry name" value="Isocyanide_synthase_DIT1"/>
</dbReference>
<dbReference type="AlphaFoldDB" id="A0A4Z1K677"/>
<reference evidence="1 2" key="1">
    <citation type="submission" date="2017-12" db="EMBL/GenBank/DDBJ databases">
        <title>Comparative genomics of Botrytis spp.</title>
        <authorList>
            <person name="Valero-Jimenez C.A."/>
            <person name="Tapia P."/>
            <person name="Veloso J."/>
            <person name="Silva-Moreno E."/>
            <person name="Staats M."/>
            <person name="Valdes J.H."/>
            <person name="Van Kan J.A.L."/>
        </authorList>
    </citation>
    <scope>NUCLEOTIDE SEQUENCE [LARGE SCALE GENOMIC DNA]</scope>
    <source>
        <strain evidence="1 2">MUCL3349</strain>
    </source>
</reference>
<evidence type="ECO:0000313" key="2">
    <source>
        <dbReference type="Proteomes" id="UP000297280"/>
    </source>
</evidence>
<organism evidence="1 2">
    <name type="scientific">Botrytis porri</name>
    <dbReference type="NCBI Taxonomy" id="87229"/>
    <lineage>
        <taxon>Eukaryota</taxon>
        <taxon>Fungi</taxon>
        <taxon>Dikarya</taxon>
        <taxon>Ascomycota</taxon>
        <taxon>Pezizomycotina</taxon>
        <taxon>Leotiomycetes</taxon>
        <taxon>Helotiales</taxon>
        <taxon>Sclerotiniaceae</taxon>
        <taxon>Botrytis</taxon>
    </lineage>
</organism>
<comment type="caution">
    <text evidence="1">The sequence shown here is derived from an EMBL/GenBank/DDBJ whole genome shotgun (WGS) entry which is preliminary data.</text>
</comment>
<dbReference type="EMBL" id="PQXO01001416">
    <property type="protein sequence ID" value="TGO81016.1"/>
    <property type="molecule type" value="Genomic_DNA"/>
</dbReference>
<evidence type="ECO:0008006" key="3">
    <source>
        <dbReference type="Google" id="ProtNLM"/>
    </source>
</evidence>
<name>A0A4Z1K677_9HELO</name>
<gene>
    <name evidence="1" type="ORF">BPOR_1424g00020</name>
</gene>
<dbReference type="Pfam" id="PF05141">
    <property type="entry name" value="DIT1_PvcA"/>
    <property type="match status" value="1"/>
</dbReference>
<accession>A0A4Z1K677</accession>
<proteinExistence type="predicted"/>
<evidence type="ECO:0000313" key="1">
    <source>
        <dbReference type="EMBL" id="TGO81016.1"/>
    </source>
</evidence>